<dbReference type="AlphaFoldDB" id="A0A917PEJ3"/>
<reference evidence="3" key="1">
    <citation type="journal article" date="2014" name="Int. J. Syst. Evol. Microbiol.">
        <title>Complete genome sequence of Corynebacterium casei LMG S-19264T (=DSM 44701T), isolated from a smear-ripened cheese.</title>
        <authorList>
            <consortium name="US DOE Joint Genome Institute (JGI-PGF)"/>
            <person name="Walter F."/>
            <person name="Albersmeier A."/>
            <person name="Kalinowski J."/>
            <person name="Ruckert C."/>
        </authorList>
    </citation>
    <scope>NUCLEOTIDE SEQUENCE</scope>
    <source>
        <strain evidence="3">JCM 3086</strain>
    </source>
</reference>
<dbReference type="Proteomes" id="UP000657574">
    <property type="component" value="Unassembled WGS sequence"/>
</dbReference>
<evidence type="ECO:0000313" key="4">
    <source>
        <dbReference type="Proteomes" id="UP000657574"/>
    </source>
</evidence>
<evidence type="ECO:0000313" key="3">
    <source>
        <dbReference type="EMBL" id="GGJ73402.1"/>
    </source>
</evidence>
<reference evidence="3" key="2">
    <citation type="submission" date="2020-09" db="EMBL/GenBank/DDBJ databases">
        <authorList>
            <person name="Sun Q."/>
            <person name="Ohkuma M."/>
        </authorList>
    </citation>
    <scope>NUCLEOTIDE SEQUENCE</scope>
    <source>
        <strain evidence="3">JCM 3086</strain>
    </source>
</reference>
<protein>
    <submittedName>
        <fullName evidence="3">Uncharacterized protein</fullName>
    </submittedName>
</protein>
<keyword evidence="4" id="KW-1185">Reference proteome</keyword>
<gene>
    <name evidence="3" type="ORF">GCM10010121_099910</name>
</gene>
<sequence>MGLLEDRELTARQRLEECREEAERAAAALAEAEQACERAVIAKEEFAAALAEARAADDPPSEGAQAAAAAAPGTIVPERRPGVEPAVLAPDYQRIIGALEAAAREGAGPLNCRQIAARLGWETSAAGVERVRAKARRMAERGWLVKEPDGRFSASVRPGGGS</sequence>
<feature type="region of interest" description="Disordered" evidence="2">
    <location>
        <begin position="53"/>
        <end position="79"/>
    </location>
</feature>
<evidence type="ECO:0000256" key="2">
    <source>
        <dbReference type="SAM" id="MobiDB-lite"/>
    </source>
</evidence>
<dbReference type="EMBL" id="BMQA01000179">
    <property type="protein sequence ID" value="GGJ73402.1"/>
    <property type="molecule type" value="Genomic_DNA"/>
</dbReference>
<proteinExistence type="predicted"/>
<feature type="coiled-coil region" evidence="1">
    <location>
        <begin position="12"/>
        <end position="42"/>
    </location>
</feature>
<keyword evidence="1" id="KW-0175">Coiled coil</keyword>
<evidence type="ECO:0000256" key="1">
    <source>
        <dbReference type="SAM" id="Coils"/>
    </source>
</evidence>
<organism evidence="3 4">
    <name type="scientific">Streptomyces brasiliensis</name>
    <dbReference type="NCBI Taxonomy" id="1954"/>
    <lineage>
        <taxon>Bacteria</taxon>
        <taxon>Bacillati</taxon>
        <taxon>Actinomycetota</taxon>
        <taxon>Actinomycetes</taxon>
        <taxon>Kitasatosporales</taxon>
        <taxon>Streptomycetaceae</taxon>
        <taxon>Streptomyces</taxon>
    </lineage>
</organism>
<name>A0A917PEJ3_9ACTN</name>
<accession>A0A917PEJ3</accession>
<comment type="caution">
    <text evidence="3">The sequence shown here is derived from an EMBL/GenBank/DDBJ whole genome shotgun (WGS) entry which is preliminary data.</text>
</comment>